<comment type="caution">
    <text evidence="1">The sequence shown here is derived from an EMBL/GenBank/DDBJ whole genome shotgun (WGS) entry which is preliminary data.</text>
</comment>
<proteinExistence type="predicted"/>
<name>A0ABR4F887_9PEZI</name>
<organism evidence="1 2">
    <name type="scientific">Diaporthe vaccinii</name>
    <dbReference type="NCBI Taxonomy" id="105482"/>
    <lineage>
        <taxon>Eukaryota</taxon>
        <taxon>Fungi</taxon>
        <taxon>Dikarya</taxon>
        <taxon>Ascomycota</taxon>
        <taxon>Pezizomycotina</taxon>
        <taxon>Sordariomycetes</taxon>
        <taxon>Sordariomycetidae</taxon>
        <taxon>Diaporthales</taxon>
        <taxon>Diaporthaceae</taxon>
        <taxon>Diaporthe</taxon>
        <taxon>Diaporthe eres species complex</taxon>
    </lineage>
</organism>
<accession>A0ABR4F887</accession>
<keyword evidence="2" id="KW-1185">Reference proteome</keyword>
<gene>
    <name evidence="1" type="ORF">FJTKL_14729</name>
</gene>
<evidence type="ECO:0000313" key="1">
    <source>
        <dbReference type="EMBL" id="KAL2290725.1"/>
    </source>
</evidence>
<protein>
    <submittedName>
        <fullName evidence="1">Uncharacterized protein</fullName>
    </submittedName>
</protein>
<dbReference type="EMBL" id="JBAWTH010000008">
    <property type="protein sequence ID" value="KAL2290725.1"/>
    <property type="molecule type" value="Genomic_DNA"/>
</dbReference>
<reference evidence="1 2" key="1">
    <citation type="submission" date="2024-03" db="EMBL/GenBank/DDBJ databases">
        <title>A high-quality draft genome sequence of Diaporthe vaccinii, a causative agent of upright dieback and viscid rot disease in cranberry plants.</title>
        <authorList>
            <person name="Sarrasin M."/>
            <person name="Lang B.F."/>
            <person name="Burger G."/>
        </authorList>
    </citation>
    <scope>NUCLEOTIDE SEQUENCE [LARGE SCALE GENOMIC DNA]</scope>
    <source>
        <strain evidence="1 2">IS7</strain>
    </source>
</reference>
<dbReference type="Proteomes" id="UP001600888">
    <property type="component" value="Unassembled WGS sequence"/>
</dbReference>
<sequence>MNNQSSSKASRANRTWQDGEIAFLKSSEYFLAKDHQHLIASGHLHVKATGHPVIILKAGPGRAIVTTITAFNSGPQNNFLPPWRMRAHQEKHLDDYHAFIGTQLPPKSPNAHLKLSDSGAKMNKPRASWVYIKHLYTVPYTVLLRWNKVPQQLRVSEESLAQLRADIERNCGVYSTSWDISGSSGSSTPSASTTMPCTVSTSAACVPNGERHHSHEETLRKATSTLILWQRRGTPAYHQELVLSSCFNDWDIYSSGHVALMAPITSHTRASESIRAPI</sequence>
<evidence type="ECO:0000313" key="2">
    <source>
        <dbReference type="Proteomes" id="UP001600888"/>
    </source>
</evidence>